<reference evidence="3" key="1">
    <citation type="submission" date="2010-08" db="EMBL/GenBank/DDBJ databases">
        <authorList>
            <consortium name="Caenorhabditis japonica Sequencing Consortium"/>
            <person name="Wilson R.K."/>
        </authorList>
    </citation>
    <scope>NUCLEOTIDE SEQUENCE [LARGE SCALE GENOMIC DNA]</scope>
    <source>
        <strain evidence="3">DF5081</strain>
    </source>
</reference>
<feature type="compositionally biased region" description="Polar residues" evidence="1">
    <location>
        <begin position="56"/>
        <end position="69"/>
    </location>
</feature>
<evidence type="ECO:0000313" key="3">
    <source>
        <dbReference type="Proteomes" id="UP000005237"/>
    </source>
</evidence>
<dbReference type="EnsemblMetazoa" id="CJA40575a.1">
    <property type="protein sequence ID" value="CJA40575a.1"/>
    <property type="gene ID" value="WBGene00216423"/>
</dbReference>
<protein>
    <submittedName>
        <fullName evidence="2">Uncharacterized protein</fullName>
    </submittedName>
</protein>
<feature type="region of interest" description="Disordered" evidence="1">
    <location>
        <begin position="1"/>
        <end position="69"/>
    </location>
</feature>
<evidence type="ECO:0000256" key="1">
    <source>
        <dbReference type="SAM" id="MobiDB-lite"/>
    </source>
</evidence>
<sequence>MKKRNSRASRKGNGGGQQSSSELGQLMLPTPSDASDSSPSEKEKLLTETTDKEENTGTSREATGFNFTT</sequence>
<organism evidence="2 3">
    <name type="scientific">Caenorhabditis japonica</name>
    <dbReference type="NCBI Taxonomy" id="281687"/>
    <lineage>
        <taxon>Eukaryota</taxon>
        <taxon>Metazoa</taxon>
        <taxon>Ecdysozoa</taxon>
        <taxon>Nematoda</taxon>
        <taxon>Chromadorea</taxon>
        <taxon>Rhabditida</taxon>
        <taxon>Rhabditina</taxon>
        <taxon>Rhabditomorpha</taxon>
        <taxon>Rhabditoidea</taxon>
        <taxon>Rhabditidae</taxon>
        <taxon>Peloderinae</taxon>
        <taxon>Caenorhabditis</taxon>
    </lineage>
</organism>
<feature type="compositionally biased region" description="Basic and acidic residues" evidence="1">
    <location>
        <begin position="39"/>
        <end position="55"/>
    </location>
</feature>
<dbReference type="Proteomes" id="UP000005237">
    <property type="component" value="Unassembled WGS sequence"/>
</dbReference>
<feature type="compositionally biased region" description="Low complexity" evidence="1">
    <location>
        <begin position="18"/>
        <end position="38"/>
    </location>
</feature>
<evidence type="ECO:0000313" key="2">
    <source>
        <dbReference type="EnsemblMetazoa" id="CJA40575a.1"/>
    </source>
</evidence>
<name>A0A8R1ETC0_CAEJA</name>
<keyword evidence="3" id="KW-1185">Reference proteome</keyword>
<proteinExistence type="predicted"/>
<feature type="compositionally biased region" description="Basic residues" evidence="1">
    <location>
        <begin position="1"/>
        <end position="10"/>
    </location>
</feature>
<accession>A0A8R1ETC0</accession>
<reference evidence="2" key="2">
    <citation type="submission" date="2022-06" db="UniProtKB">
        <authorList>
            <consortium name="EnsemblMetazoa"/>
        </authorList>
    </citation>
    <scope>IDENTIFICATION</scope>
    <source>
        <strain evidence="2">DF5081</strain>
    </source>
</reference>